<protein>
    <submittedName>
        <fullName evidence="3">MFS transporter</fullName>
    </submittedName>
</protein>
<feature type="transmembrane region" description="Helical" evidence="1">
    <location>
        <begin position="106"/>
        <end position="125"/>
    </location>
</feature>
<feature type="transmembrane region" description="Helical" evidence="1">
    <location>
        <begin position="391"/>
        <end position="408"/>
    </location>
</feature>
<feature type="domain" description="Major facilitator superfamily (MFS) profile" evidence="2">
    <location>
        <begin position="229"/>
        <end position="418"/>
    </location>
</feature>
<dbReference type="PANTHER" id="PTHR23528:SF1">
    <property type="entry name" value="MAJOR FACILITATOR SUPERFAMILY (MFS) PROFILE DOMAIN-CONTAINING PROTEIN"/>
    <property type="match status" value="1"/>
</dbReference>
<feature type="transmembrane region" description="Helical" evidence="1">
    <location>
        <begin position="230"/>
        <end position="255"/>
    </location>
</feature>
<keyword evidence="1" id="KW-1133">Transmembrane helix</keyword>
<evidence type="ECO:0000313" key="4">
    <source>
        <dbReference type="Proteomes" id="UP001245683"/>
    </source>
</evidence>
<dbReference type="InterPro" id="IPR020846">
    <property type="entry name" value="MFS_dom"/>
</dbReference>
<dbReference type="InterPro" id="IPR036259">
    <property type="entry name" value="MFS_trans_sf"/>
</dbReference>
<feature type="transmembrane region" description="Helical" evidence="1">
    <location>
        <begin position="80"/>
        <end position="100"/>
    </location>
</feature>
<evidence type="ECO:0000313" key="3">
    <source>
        <dbReference type="EMBL" id="MDV3103415.1"/>
    </source>
</evidence>
<feature type="transmembrane region" description="Helical" evidence="1">
    <location>
        <begin position="368"/>
        <end position="385"/>
    </location>
</feature>
<dbReference type="SUPFAM" id="SSF103473">
    <property type="entry name" value="MFS general substrate transporter"/>
    <property type="match status" value="1"/>
</dbReference>
<proteinExistence type="predicted"/>
<dbReference type="PROSITE" id="PS50850">
    <property type="entry name" value="MFS"/>
    <property type="match status" value="1"/>
</dbReference>
<feature type="transmembrane region" description="Helical" evidence="1">
    <location>
        <begin position="267"/>
        <end position="289"/>
    </location>
</feature>
<evidence type="ECO:0000259" key="2">
    <source>
        <dbReference type="PROSITE" id="PS50850"/>
    </source>
</evidence>
<dbReference type="PANTHER" id="PTHR23528">
    <property type="match status" value="1"/>
</dbReference>
<dbReference type="RefSeq" id="WP_315340097.1">
    <property type="nucleotide sequence ID" value="NZ_JAVDZE010000001.1"/>
</dbReference>
<feature type="transmembrane region" description="Helical" evidence="1">
    <location>
        <begin position="146"/>
        <end position="167"/>
    </location>
</feature>
<keyword evidence="1" id="KW-0472">Membrane</keyword>
<dbReference type="InterPro" id="IPR011701">
    <property type="entry name" value="MFS"/>
</dbReference>
<dbReference type="Pfam" id="PF07690">
    <property type="entry name" value="MFS_1"/>
    <property type="match status" value="1"/>
</dbReference>
<dbReference type="Gene3D" id="1.20.1250.20">
    <property type="entry name" value="MFS general substrate transporter like domains"/>
    <property type="match status" value="2"/>
</dbReference>
<dbReference type="EMBL" id="JAVDZE010000001">
    <property type="protein sequence ID" value="MDV3103415.1"/>
    <property type="molecule type" value="Genomic_DNA"/>
</dbReference>
<name>A0AAE4T0Q4_9EURY</name>
<dbReference type="GO" id="GO:0022857">
    <property type="term" value="F:transmembrane transporter activity"/>
    <property type="evidence" value="ECO:0007669"/>
    <property type="project" value="InterPro"/>
</dbReference>
<organism evidence="3 4">
    <name type="scientific">Thermococcus waiotapuensis</name>
    <dbReference type="NCBI Taxonomy" id="90909"/>
    <lineage>
        <taxon>Archaea</taxon>
        <taxon>Methanobacteriati</taxon>
        <taxon>Methanobacteriota</taxon>
        <taxon>Thermococci</taxon>
        <taxon>Thermococcales</taxon>
        <taxon>Thermococcaceae</taxon>
        <taxon>Thermococcus</taxon>
    </lineage>
</organism>
<feature type="transmembrane region" description="Helical" evidence="1">
    <location>
        <begin position="296"/>
        <end position="315"/>
    </location>
</feature>
<keyword evidence="4" id="KW-1185">Reference proteome</keyword>
<accession>A0AAE4T0Q4</accession>
<feature type="transmembrane region" description="Helical" evidence="1">
    <location>
        <begin position="321"/>
        <end position="347"/>
    </location>
</feature>
<evidence type="ECO:0000256" key="1">
    <source>
        <dbReference type="SAM" id="Phobius"/>
    </source>
</evidence>
<dbReference type="AlphaFoldDB" id="A0AAE4T0Q4"/>
<keyword evidence="1" id="KW-0812">Transmembrane</keyword>
<feature type="transmembrane region" description="Helical" evidence="1">
    <location>
        <begin position="173"/>
        <end position="193"/>
    </location>
</feature>
<comment type="caution">
    <text evidence="3">The sequence shown here is derived from an EMBL/GenBank/DDBJ whole genome shotgun (WGS) entry which is preliminary data.</text>
</comment>
<feature type="transmembrane region" description="Helical" evidence="1">
    <location>
        <begin position="48"/>
        <end position="68"/>
    </location>
</feature>
<dbReference type="Proteomes" id="UP001245683">
    <property type="component" value="Unassembled WGS sequence"/>
</dbReference>
<sequence length="418" mass="45945">MERKGLNWSVVFGLALLGFSRSMGWALNKGFSFPLLSDYTTSAFVKGSILALEGFIGLLVPPFLGYYSDTLKSGHGRRRPFIFVGGILSAVATLMIWTAYRMGVPLWGFALSLAFLYFSLHLYTAQFRALMPDTVESGQRGKASGVITLLEWAGNLFLFGLGGFLVAKYGKGYIGPFGLAALFLFMAAAFVYYKVREPEAPKIEENESLSEYVKSIFTTRDFLKFYTAQILWWMSFEFIAIFLYGILAFILYGSATEENINTVTPMGLYLMALFNVAVLLGSLPGGYIYDKVGRRLSIILGGLIFALPLLWGWFIHTSAQIYAALLVAGIGWGTLLAASYPVVGDLLTKFEKEAFTGRYYGVYEATKSIPVLLAGTIGGAIVDLAGGNYRILFPIGAVLVLIAMPLIWSMKELEVKNG</sequence>
<gene>
    <name evidence="3" type="ORF">RBI02_02475</name>
</gene>
<reference evidence="3 4" key="1">
    <citation type="submission" date="2023-08" db="EMBL/GenBank/DDBJ databases">
        <title>Draft genome sequence of Thermococcus waiotapuensis WT1T, a thermophilic sulphur-dependent archaeon from order Thermococcales.</title>
        <authorList>
            <person name="Manners S.H."/>
            <person name="Carere C.R."/>
            <person name="Dhami M.K."/>
            <person name="Dobson R.C.J."/>
            <person name="Stott M.B."/>
        </authorList>
    </citation>
    <scope>NUCLEOTIDE SEQUENCE [LARGE SCALE GENOMIC DNA]</scope>
    <source>
        <strain evidence="3 4">WT1</strain>
    </source>
</reference>